<dbReference type="InterPro" id="IPR036514">
    <property type="entry name" value="SGNH_hydro_sf"/>
</dbReference>
<dbReference type="CDD" id="cd00229">
    <property type="entry name" value="SGNH_hydrolase"/>
    <property type="match status" value="1"/>
</dbReference>
<organism evidence="2 3">
    <name type="scientific">Algibacter pectinivorans</name>
    <dbReference type="NCBI Taxonomy" id="870482"/>
    <lineage>
        <taxon>Bacteria</taxon>
        <taxon>Pseudomonadati</taxon>
        <taxon>Bacteroidota</taxon>
        <taxon>Flavobacteriia</taxon>
        <taxon>Flavobacteriales</taxon>
        <taxon>Flavobacteriaceae</taxon>
        <taxon>Algibacter</taxon>
    </lineage>
</organism>
<dbReference type="RefSeq" id="WP_092852516.1">
    <property type="nucleotide sequence ID" value="NZ_FOMI01000008.1"/>
</dbReference>
<evidence type="ECO:0000259" key="1">
    <source>
        <dbReference type="Pfam" id="PF13472"/>
    </source>
</evidence>
<dbReference type="PANTHER" id="PTHR30383">
    <property type="entry name" value="THIOESTERASE 1/PROTEASE 1/LYSOPHOSPHOLIPASE L1"/>
    <property type="match status" value="1"/>
</dbReference>
<dbReference type="EMBL" id="FOMI01000008">
    <property type="protein sequence ID" value="SFD27401.1"/>
    <property type="molecule type" value="Genomic_DNA"/>
</dbReference>
<evidence type="ECO:0000313" key="3">
    <source>
        <dbReference type="Proteomes" id="UP000199439"/>
    </source>
</evidence>
<dbReference type="InterPro" id="IPR013830">
    <property type="entry name" value="SGNH_hydro"/>
</dbReference>
<dbReference type="STRING" id="870482.SAMN04487987_10818"/>
<dbReference type="PANTHER" id="PTHR30383:SF5">
    <property type="entry name" value="SGNH HYDROLASE-TYPE ESTERASE DOMAIN-CONTAINING PROTEIN"/>
    <property type="match status" value="1"/>
</dbReference>
<dbReference type="Pfam" id="PF13472">
    <property type="entry name" value="Lipase_GDSL_2"/>
    <property type="match status" value="1"/>
</dbReference>
<dbReference type="GO" id="GO:0004622">
    <property type="term" value="F:phosphatidylcholine lysophospholipase activity"/>
    <property type="evidence" value="ECO:0007669"/>
    <property type="project" value="TreeGrafter"/>
</dbReference>
<dbReference type="SUPFAM" id="SSF52266">
    <property type="entry name" value="SGNH hydrolase"/>
    <property type="match status" value="1"/>
</dbReference>
<reference evidence="3" key="1">
    <citation type="submission" date="2016-10" db="EMBL/GenBank/DDBJ databases">
        <authorList>
            <person name="Varghese N."/>
            <person name="Submissions S."/>
        </authorList>
    </citation>
    <scope>NUCLEOTIDE SEQUENCE [LARGE SCALE GENOMIC DNA]</scope>
    <source>
        <strain evidence="3">DSM 25730</strain>
    </source>
</reference>
<name>A0A1I1QZ27_9FLAO</name>
<dbReference type="Gene3D" id="3.40.50.1110">
    <property type="entry name" value="SGNH hydrolase"/>
    <property type="match status" value="1"/>
</dbReference>
<keyword evidence="3" id="KW-1185">Reference proteome</keyword>
<dbReference type="Proteomes" id="UP000199439">
    <property type="component" value="Unassembled WGS sequence"/>
</dbReference>
<dbReference type="AlphaFoldDB" id="A0A1I1QZ27"/>
<accession>A0A1I1QZ27</accession>
<feature type="domain" description="SGNH hydrolase-type esterase" evidence="1">
    <location>
        <begin position="56"/>
        <end position="230"/>
    </location>
</feature>
<protein>
    <submittedName>
        <fullName evidence="2">Lysophospholipase L1</fullName>
    </submittedName>
</protein>
<sequence>MLRNHIIFCLMFLFYGFGFAQVVEIESKKDQDYLLEIKKELNVKWPNNRTINIVFHGHSVPSGYFKTPVVNTLSSYPYQVLRKIKEEYPHAVVNSIITAIGGENSVKGAERFENEVLNLNPDILFIDYGLNDRKIGLKKAKRAWEYMIESALKNDILAILLTPSPDSRVDYSNPENKLWQHANQIRKLAETYNIELVDSYKAFEFLYSKKKKLKKYMAQVNHPNEKGHELITKEIMKHFK</sequence>
<dbReference type="OrthoDB" id="9774205at2"/>
<proteinExistence type="predicted"/>
<dbReference type="InterPro" id="IPR051532">
    <property type="entry name" value="Ester_Hydrolysis_Enzymes"/>
</dbReference>
<gene>
    <name evidence="2" type="ORF">SAMN04487987_10818</name>
</gene>
<evidence type="ECO:0000313" key="2">
    <source>
        <dbReference type="EMBL" id="SFD27401.1"/>
    </source>
</evidence>